<dbReference type="AlphaFoldDB" id="A0A5M9MBA0"/>
<feature type="transmembrane region" description="Helical" evidence="8">
    <location>
        <begin position="352"/>
        <end position="373"/>
    </location>
</feature>
<dbReference type="EMBL" id="QUQM01000005">
    <property type="protein sequence ID" value="KAA8642710.1"/>
    <property type="molecule type" value="Genomic_DNA"/>
</dbReference>
<feature type="transmembrane region" description="Helical" evidence="8">
    <location>
        <begin position="154"/>
        <end position="173"/>
    </location>
</feature>
<dbReference type="FunFam" id="1.20.1250.20:FF:000196">
    <property type="entry name" value="MFS toxin efflux pump (AflT)"/>
    <property type="match status" value="1"/>
</dbReference>
<comment type="caution">
    <text evidence="10">The sequence shown here is derived from an EMBL/GenBank/DDBJ whole genome shotgun (WGS) entry which is preliminary data.</text>
</comment>
<evidence type="ECO:0000256" key="5">
    <source>
        <dbReference type="ARBA" id="ARBA00022989"/>
    </source>
</evidence>
<dbReference type="SUPFAM" id="SSF103473">
    <property type="entry name" value="MFS general substrate transporter"/>
    <property type="match status" value="1"/>
</dbReference>
<feature type="region of interest" description="Disordered" evidence="7">
    <location>
        <begin position="1"/>
        <end position="53"/>
    </location>
</feature>
<dbReference type="PANTHER" id="PTHR23501:SF177">
    <property type="entry name" value="MAJOR FACILITATOR SUPERFAMILY (MFS) PROFILE DOMAIN-CONTAINING PROTEIN-RELATED"/>
    <property type="match status" value="1"/>
</dbReference>
<dbReference type="Gene3D" id="1.20.1250.20">
    <property type="entry name" value="MFS general substrate transporter like domains"/>
    <property type="match status" value="1"/>
</dbReference>
<dbReference type="InterPro" id="IPR011701">
    <property type="entry name" value="MFS"/>
</dbReference>
<dbReference type="OrthoDB" id="10021397at2759"/>
<feature type="compositionally biased region" description="Basic and acidic residues" evidence="7">
    <location>
        <begin position="27"/>
        <end position="53"/>
    </location>
</feature>
<evidence type="ECO:0000256" key="8">
    <source>
        <dbReference type="SAM" id="Phobius"/>
    </source>
</evidence>
<dbReference type="RefSeq" id="XP_033422072.1">
    <property type="nucleotide sequence ID" value="XM_033574054.1"/>
</dbReference>
<keyword evidence="6 8" id="KW-0472">Membrane</keyword>
<feature type="transmembrane region" description="Helical" evidence="8">
    <location>
        <begin position="179"/>
        <end position="202"/>
    </location>
</feature>
<feature type="domain" description="Major facilitator superfamily (MFS) profile" evidence="9">
    <location>
        <begin position="70"/>
        <end position="586"/>
    </location>
</feature>
<evidence type="ECO:0000256" key="1">
    <source>
        <dbReference type="ARBA" id="ARBA00004141"/>
    </source>
</evidence>
<dbReference type="GO" id="GO:0022857">
    <property type="term" value="F:transmembrane transporter activity"/>
    <property type="evidence" value="ECO:0007669"/>
    <property type="project" value="InterPro"/>
</dbReference>
<evidence type="ECO:0000313" key="10">
    <source>
        <dbReference type="EMBL" id="KAA8642710.1"/>
    </source>
</evidence>
<dbReference type="Proteomes" id="UP000324241">
    <property type="component" value="Unassembled WGS sequence"/>
</dbReference>
<evidence type="ECO:0000259" key="9">
    <source>
        <dbReference type="PROSITE" id="PS50850"/>
    </source>
</evidence>
<feature type="transmembrane region" description="Helical" evidence="8">
    <location>
        <begin position="211"/>
        <end position="230"/>
    </location>
</feature>
<feature type="transmembrane region" description="Helical" evidence="8">
    <location>
        <begin position="552"/>
        <end position="570"/>
    </location>
</feature>
<comment type="similarity">
    <text evidence="2">Belongs to the major facilitator superfamily. TCR/Tet family.</text>
</comment>
<dbReference type="VEuPathDB" id="FungiDB:EYZ11_013275"/>
<proteinExistence type="inferred from homology"/>
<dbReference type="GeneID" id="54332164"/>
<organism evidence="10 11">
    <name type="scientific">Aspergillus tanneri</name>
    <dbReference type="NCBI Taxonomy" id="1220188"/>
    <lineage>
        <taxon>Eukaryota</taxon>
        <taxon>Fungi</taxon>
        <taxon>Dikarya</taxon>
        <taxon>Ascomycota</taxon>
        <taxon>Pezizomycotina</taxon>
        <taxon>Eurotiomycetes</taxon>
        <taxon>Eurotiomycetidae</taxon>
        <taxon>Eurotiales</taxon>
        <taxon>Aspergillaceae</taxon>
        <taxon>Aspergillus</taxon>
        <taxon>Aspergillus subgen. Circumdati</taxon>
    </lineage>
</organism>
<sequence length="586" mass="62795">MAENHKVGSKKKLPISAAADESTSATNKKDGTENENKKQNESAPRVEDAREAVEAPTADEYPHGLSLFFIVVAIMLATFIISLDQVSSLYSTPNNLSIHTLTCQTIVGTAIPKITDQFHGLDKVSWYGSAYFMTFGGFQTPLGKAYRYFNLKTTFLISLYIFEIGSLICGVAPNSNALIAGRAIAGLGGAGMATGGFTIIAFSSEPRRRPLFTGLVGSAYGLSAVAGPLIGGAFSDKVSWRWCFYINLPVGGLAAAIILIFFHTPNGAKPVKASLKEKVLNMDLVGVTLLMCLIICFILALQYGGQTKAWNSSDVIGLLIGFVAILIALVIWEYRQGERAMLVGRLLKRRSLWAPSTYMFFFAGSYFILLYYLPTYFQSIDDTSPVGSGVRNLPMVVTFSIAAIVAGAFVERTGIATPVMLVGAAIATVGTGLIYTWDIGTPTGKWIGYQILAAFGFIIPWLIPMNIAQANAKPQDMSTVTAYIFLSQTLGGAFSVSAAQSAFVNTMLKKLATTAPDINPMEVIATGATQIRTAFPDDINGIVLAYMEGLKATFAISVGMVGFACLMSFFTPWMRLHGSTGAAGFA</sequence>
<reference evidence="10 11" key="1">
    <citation type="submission" date="2019-08" db="EMBL/GenBank/DDBJ databases">
        <title>The genome sequence of a newly discovered highly antifungal drug resistant Aspergillus species, Aspergillus tanneri NIH 1004.</title>
        <authorList>
            <person name="Mounaud S."/>
            <person name="Singh I."/>
            <person name="Joardar V."/>
            <person name="Pakala S."/>
            <person name="Pakala S."/>
            <person name="Venepally P."/>
            <person name="Chung J.K."/>
            <person name="Losada L."/>
            <person name="Nierman W.C."/>
        </authorList>
    </citation>
    <scope>NUCLEOTIDE SEQUENCE [LARGE SCALE GENOMIC DNA]</scope>
    <source>
        <strain evidence="10 11">NIH1004</strain>
    </source>
</reference>
<dbReference type="Pfam" id="PF07690">
    <property type="entry name" value="MFS_1"/>
    <property type="match status" value="1"/>
</dbReference>
<feature type="transmembrane region" description="Helical" evidence="8">
    <location>
        <begin position="393"/>
        <end position="410"/>
    </location>
</feature>
<name>A0A5M9MBA0_9EURO</name>
<dbReference type="FunFam" id="1.20.1720.10:FF:000012">
    <property type="entry name" value="MFS toxin efflux pump (AflT)"/>
    <property type="match status" value="1"/>
</dbReference>
<evidence type="ECO:0000256" key="3">
    <source>
        <dbReference type="ARBA" id="ARBA00022448"/>
    </source>
</evidence>
<keyword evidence="5 8" id="KW-1133">Transmembrane helix</keyword>
<feature type="transmembrane region" description="Helical" evidence="8">
    <location>
        <begin position="315"/>
        <end position="332"/>
    </location>
</feature>
<dbReference type="InterPro" id="IPR036259">
    <property type="entry name" value="MFS_trans_sf"/>
</dbReference>
<dbReference type="PANTHER" id="PTHR23501">
    <property type="entry name" value="MAJOR FACILITATOR SUPERFAMILY"/>
    <property type="match status" value="1"/>
</dbReference>
<keyword evidence="4 8" id="KW-0812">Transmembrane</keyword>
<comment type="subcellular location">
    <subcellularLocation>
        <location evidence="1">Membrane</location>
        <topology evidence="1">Multi-pass membrane protein</topology>
    </subcellularLocation>
</comment>
<evidence type="ECO:0000256" key="7">
    <source>
        <dbReference type="SAM" id="MobiDB-lite"/>
    </source>
</evidence>
<dbReference type="GO" id="GO:0005886">
    <property type="term" value="C:plasma membrane"/>
    <property type="evidence" value="ECO:0007669"/>
    <property type="project" value="TreeGrafter"/>
</dbReference>
<feature type="transmembrane region" description="Helical" evidence="8">
    <location>
        <begin position="65"/>
        <end position="83"/>
    </location>
</feature>
<feature type="transmembrane region" description="Helical" evidence="8">
    <location>
        <begin position="447"/>
        <end position="468"/>
    </location>
</feature>
<evidence type="ECO:0000256" key="2">
    <source>
        <dbReference type="ARBA" id="ARBA00007520"/>
    </source>
</evidence>
<accession>A0A5M9MBA0</accession>
<protein>
    <recommendedName>
        <fullName evidence="9">Major facilitator superfamily (MFS) profile domain-containing protein</fullName>
    </recommendedName>
</protein>
<feature type="transmembrane region" description="Helical" evidence="8">
    <location>
        <begin position="242"/>
        <end position="263"/>
    </location>
</feature>
<evidence type="ECO:0000256" key="4">
    <source>
        <dbReference type="ARBA" id="ARBA00022692"/>
    </source>
</evidence>
<evidence type="ECO:0000313" key="11">
    <source>
        <dbReference type="Proteomes" id="UP000324241"/>
    </source>
</evidence>
<keyword evidence="3" id="KW-0813">Transport</keyword>
<dbReference type="Gene3D" id="1.20.1720.10">
    <property type="entry name" value="Multidrug resistance protein D"/>
    <property type="match status" value="1"/>
</dbReference>
<dbReference type="InterPro" id="IPR020846">
    <property type="entry name" value="MFS_dom"/>
</dbReference>
<dbReference type="CDD" id="cd17502">
    <property type="entry name" value="MFS_Azr1_MDR_like"/>
    <property type="match status" value="1"/>
</dbReference>
<feature type="transmembrane region" description="Helical" evidence="8">
    <location>
        <begin position="417"/>
        <end position="435"/>
    </location>
</feature>
<evidence type="ECO:0000256" key="6">
    <source>
        <dbReference type="ARBA" id="ARBA00023136"/>
    </source>
</evidence>
<gene>
    <name evidence="10" type="ORF">ATNIH1004_009462</name>
</gene>
<dbReference type="PROSITE" id="PS50850">
    <property type="entry name" value="MFS"/>
    <property type="match status" value="1"/>
</dbReference>
<feature type="transmembrane region" description="Helical" evidence="8">
    <location>
        <begin position="284"/>
        <end position="303"/>
    </location>
</feature>
<feature type="transmembrane region" description="Helical" evidence="8">
    <location>
        <begin position="480"/>
        <end position="503"/>
    </location>
</feature>